<dbReference type="InterPro" id="IPR020568">
    <property type="entry name" value="Ribosomal_Su5_D2-typ_SF"/>
</dbReference>
<dbReference type="GO" id="GO:0004252">
    <property type="term" value="F:serine-type endopeptidase activity"/>
    <property type="evidence" value="ECO:0007669"/>
    <property type="project" value="UniProtKB-UniRule"/>
</dbReference>
<feature type="active site" evidence="2">
    <location>
        <position position="659"/>
    </location>
</feature>
<keyword evidence="1 2" id="KW-0645">Protease</keyword>
<dbReference type="InterPro" id="IPR041699">
    <property type="entry name" value="AAA_32"/>
</dbReference>
<dbReference type="InterPro" id="IPR027065">
    <property type="entry name" value="Lon_Prtase"/>
</dbReference>
<sequence length="812" mass="88337">MTSSLPYLSADQLCRDCDPDSLDFETTADLQPLEGVLGQERALEAIRFGAAMKHNGYNIFVHGPSGTGRHTVVESLLRERAGKEPVPDDWVYLNNFRDPYCPKAMALPAGRGRALATAMDALIEDIRQAIPAAFDTDDFRNRVEAIEEAFRERQQKVLEAAQAEAEGHGLTILRTPSGFAFAPVADGEIIKPEAFNELPEERRKEIEKAIEEQQKKLQASLQQMPKWDKERRQALREIGQETIAFAIGHPIDEMKAAFGDLPAVQEHLEVIRQDLVENVHGLLGQEAAAASGAATPGEGSRHEANGFARYAVNLIVDNGDTANAPVVYEDHPTHGNLIGRVEHVSRMGALVTDFSLIKPGALHRANGGYLVLDARKLLTEPFAWEALKRVLRAREIRLETPGEGLALINTVSLTPEPIPLATKVVLIGEPRIYYLLSQADPEFETLFKIAADFDAEGKRGTIGMTAYARLLAGMIIRARLRPFDRSGVAAVIERATRLAGDSEKLSLDLQRVTDLLREADFIAREERSPAVRASHVRAAIAGQIRRADKLRERMHESIERNIVLVDTEGDAVGQVNGLSVYQLGAHAFGKPTRITARVWLGTGKVVDIEREVDLGGPLHSKGVLILSGFLGQRYGGAMPLSLGASLVFEQSYGGVDGDSASSAELYALLSALAELPIRQSLAVTGSVNQHGHVQAIGGVNEKIEGFFDICKARGLTGEQGVLIPAANVTHLMLRHDVVEAVRKDRFRIYPVASIDQGIEILTGRPAGARGPDGAYPEGSVNRLVEDRLRRFADARRHFGASAAAGTGKPGSE</sequence>
<accession>A0A1Y5RWK7</accession>
<reference evidence="4 5" key="1">
    <citation type="submission" date="2017-03" db="EMBL/GenBank/DDBJ databases">
        <authorList>
            <person name="Afonso C.L."/>
            <person name="Miller P.J."/>
            <person name="Scott M.A."/>
            <person name="Spackman E."/>
            <person name="Goraichik I."/>
            <person name="Dimitrov K.M."/>
            <person name="Suarez D.L."/>
            <person name="Swayne D.E."/>
        </authorList>
    </citation>
    <scope>NUCLEOTIDE SEQUENCE [LARGE SCALE GENOMIC DNA]</scope>
    <source>
        <strain evidence="4 5">CECT 7691</strain>
    </source>
</reference>
<dbReference type="Gene3D" id="3.30.230.10">
    <property type="match status" value="1"/>
</dbReference>
<dbReference type="GO" id="GO:0004176">
    <property type="term" value="F:ATP-dependent peptidase activity"/>
    <property type="evidence" value="ECO:0007669"/>
    <property type="project" value="UniProtKB-UniRule"/>
</dbReference>
<dbReference type="PROSITE" id="PS51786">
    <property type="entry name" value="LON_PROTEOLYTIC"/>
    <property type="match status" value="1"/>
</dbReference>
<feature type="domain" description="Lon proteolytic" evidence="3">
    <location>
        <begin position="569"/>
        <end position="764"/>
    </location>
</feature>
<comment type="similarity">
    <text evidence="2">Belongs to the peptidase S16 family.</text>
</comment>
<dbReference type="Pfam" id="PF05362">
    <property type="entry name" value="Lon_C"/>
    <property type="match status" value="1"/>
</dbReference>
<evidence type="ECO:0000256" key="2">
    <source>
        <dbReference type="PROSITE-ProRule" id="PRU01122"/>
    </source>
</evidence>
<dbReference type="GO" id="GO:0005524">
    <property type="term" value="F:ATP binding"/>
    <property type="evidence" value="ECO:0007669"/>
    <property type="project" value="InterPro"/>
</dbReference>
<dbReference type="SUPFAM" id="SSF54211">
    <property type="entry name" value="Ribosomal protein S5 domain 2-like"/>
    <property type="match status" value="1"/>
</dbReference>
<dbReference type="PANTHER" id="PTHR10046">
    <property type="entry name" value="ATP DEPENDENT LON PROTEASE FAMILY MEMBER"/>
    <property type="match status" value="1"/>
</dbReference>
<dbReference type="InterPro" id="IPR008269">
    <property type="entry name" value="Lon_proteolytic"/>
</dbReference>
<dbReference type="Gene3D" id="1.10.8.60">
    <property type="match status" value="1"/>
</dbReference>
<dbReference type="GO" id="GO:0006508">
    <property type="term" value="P:proteolysis"/>
    <property type="evidence" value="ECO:0007669"/>
    <property type="project" value="UniProtKB-KW"/>
</dbReference>
<organism evidence="4 5">
    <name type="scientific">Oceanibacterium hippocampi</name>
    <dbReference type="NCBI Taxonomy" id="745714"/>
    <lineage>
        <taxon>Bacteria</taxon>
        <taxon>Pseudomonadati</taxon>
        <taxon>Pseudomonadota</taxon>
        <taxon>Alphaproteobacteria</taxon>
        <taxon>Sneathiellales</taxon>
        <taxon>Sneathiellaceae</taxon>
        <taxon>Oceanibacterium</taxon>
    </lineage>
</organism>
<dbReference type="Pfam" id="PF20436">
    <property type="entry name" value="LonB_AAA-LID"/>
    <property type="match status" value="1"/>
</dbReference>
<keyword evidence="5" id="KW-1185">Reference proteome</keyword>
<comment type="catalytic activity">
    <reaction evidence="2">
        <text>Hydrolysis of proteins in presence of ATP.</text>
        <dbReference type="EC" id="3.4.21.53"/>
    </reaction>
</comment>
<dbReference type="AlphaFoldDB" id="A0A1Y5RWK7"/>
<evidence type="ECO:0000256" key="1">
    <source>
        <dbReference type="ARBA" id="ARBA00022670"/>
    </source>
</evidence>
<dbReference type="EC" id="3.4.21.53" evidence="2"/>
<dbReference type="Proteomes" id="UP000193200">
    <property type="component" value="Unassembled WGS sequence"/>
</dbReference>
<dbReference type="Gene3D" id="3.40.50.300">
    <property type="entry name" value="P-loop containing nucleotide triphosphate hydrolases"/>
    <property type="match status" value="2"/>
</dbReference>
<dbReference type="InterPro" id="IPR046844">
    <property type="entry name" value="Lon-like_helical"/>
</dbReference>
<dbReference type="RefSeq" id="WP_085881998.1">
    <property type="nucleotide sequence ID" value="NZ_FWFR01000001.1"/>
</dbReference>
<feature type="active site" evidence="2">
    <location>
        <position position="702"/>
    </location>
</feature>
<dbReference type="InterPro" id="IPR046843">
    <property type="entry name" value="LonB_AAA-LID"/>
</dbReference>
<dbReference type="Pfam" id="PF13654">
    <property type="entry name" value="AAA_32"/>
    <property type="match status" value="1"/>
</dbReference>
<evidence type="ECO:0000259" key="3">
    <source>
        <dbReference type="PROSITE" id="PS51786"/>
    </source>
</evidence>
<protein>
    <recommendedName>
        <fullName evidence="2">endopeptidase La</fullName>
        <ecNumber evidence="2">3.4.21.53</ecNumber>
    </recommendedName>
</protein>
<dbReference type="FunCoup" id="A0A1Y5RWK7">
    <property type="interactions" value="13"/>
</dbReference>
<dbReference type="OrthoDB" id="9758568at2"/>
<dbReference type="InterPro" id="IPR027417">
    <property type="entry name" value="P-loop_NTPase"/>
</dbReference>
<keyword evidence="2" id="KW-0720">Serine protease</keyword>
<keyword evidence="2 4" id="KW-0378">Hydrolase</keyword>
<evidence type="ECO:0000313" key="4">
    <source>
        <dbReference type="EMBL" id="SLN24266.1"/>
    </source>
</evidence>
<gene>
    <name evidence="4" type="primary">lon_1</name>
    <name evidence="4" type="ORF">OCH7691_00681</name>
</gene>
<evidence type="ECO:0000313" key="5">
    <source>
        <dbReference type="Proteomes" id="UP000193200"/>
    </source>
</evidence>
<dbReference type="SUPFAM" id="SSF52540">
    <property type="entry name" value="P-loop containing nucleoside triphosphate hydrolases"/>
    <property type="match status" value="1"/>
</dbReference>
<dbReference type="Pfam" id="PF20437">
    <property type="entry name" value="LonC_helical"/>
    <property type="match status" value="1"/>
</dbReference>
<dbReference type="PRINTS" id="PR00830">
    <property type="entry name" value="ENDOLAPTASE"/>
</dbReference>
<name>A0A1Y5RWK7_9PROT</name>
<dbReference type="GO" id="GO:0030163">
    <property type="term" value="P:protein catabolic process"/>
    <property type="evidence" value="ECO:0007669"/>
    <property type="project" value="InterPro"/>
</dbReference>
<dbReference type="InParanoid" id="A0A1Y5RWK7"/>
<proteinExistence type="inferred from homology"/>
<dbReference type="InterPro" id="IPR014721">
    <property type="entry name" value="Ribsml_uS5_D2-typ_fold_subgr"/>
</dbReference>
<dbReference type="EMBL" id="FWFR01000001">
    <property type="protein sequence ID" value="SLN24266.1"/>
    <property type="molecule type" value="Genomic_DNA"/>
</dbReference>